<evidence type="ECO:0000313" key="1">
    <source>
        <dbReference type="EMBL" id="EEQ11717.1"/>
    </source>
</evidence>
<organism evidence="1 2">
    <name type="scientific">Yersinia mollaretii (strain ATCC 43969 / DSM 18520 / CIP 103324 / CNY 7263 / WAIP 204)</name>
    <dbReference type="NCBI Taxonomy" id="349967"/>
    <lineage>
        <taxon>Bacteria</taxon>
        <taxon>Pseudomonadati</taxon>
        <taxon>Pseudomonadota</taxon>
        <taxon>Gammaproteobacteria</taxon>
        <taxon>Enterobacterales</taxon>
        <taxon>Yersiniaceae</taxon>
        <taxon>Yersinia</taxon>
    </lineage>
</organism>
<protein>
    <submittedName>
        <fullName evidence="1">Uncharacterized protein</fullName>
    </submittedName>
</protein>
<dbReference type="GeneID" id="57916677"/>
<dbReference type="Proteomes" id="UP000003027">
    <property type="component" value="Unassembled WGS sequence"/>
</dbReference>
<dbReference type="EMBL" id="AALD02000006">
    <property type="protein sequence ID" value="EEQ11717.1"/>
    <property type="molecule type" value="Genomic_DNA"/>
</dbReference>
<accession>A0ABP2EGU6</accession>
<name>A0ABP2EGU6_YERMW</name>
<evidence type="ECO:0000313" key="2">
    <source>
        <dbReference type="Proteomes" id="UP000003027"/>
    </source>
</evidence>
<dbReference type="RefSeq" id="WP_004874104.1">
    <property type="nucleotide sequence ID" value="NZ_AALD02000006.1"/>
</dbReference>
<gene>
    <name evidence="1" type="ORF">ymoll0001_34760</name>
</gene>
<proteinExistence type="predicted"/>
<comment type="caution">
    <text evidence="1">The sequence shown here is derived from an EMBL/GenBank/DDBJ whole genome shotgun (WGS) entry which is preliminary data.</text>
</comment>
<keyword evidence="2" id="KW-1185">Reference proteome</keyword>
<reference evidence="1" key="1">
    <citation type="submission" date="2008-12" db="EMBL/GenBank/DDBJ databases">
        <title>Annotation of the Yersinia mollaretii ATCC 43969 genome.</title>
        <authorList>
            <person name="Read T.D."/>
            <person name="Akmal A."/>
            <person name="Bishop-Lilly K."/>
            <person name="Chen P.E."/>
            <person name="Cook C."/>
            <person name="Kiley M.P."/>
            <person name="Lentz S."/>
            <person name="Mateczun A."/>
            <person name="Nagarajan N."/>
            <person name="Nolan N."/>
            <person name="Osborne B.I."/>
            <person name="Pop M."/>
            <person name="Sozhamannan S."/>
            <person name="Stewart A.C."/>
            <person name="Sulakvelidze A."/>
            <person name="Thomason B."/>
            <person name="Willner K."/>
            <person name="Zwick M.E."/>
        </authorList>
    </citation>
    <scope>NUCLEOTIDE SEQUENCE [LARGE SCALE GENOMIC DNA]</scope>
    <source>
        <strain evidence="1">ATCC 43969</strain>
    </source>
</reference>
<sequence>MISNYDREILLERKNAAKHVINKLRLLKIRSTNNPFVHVSKRKAKAFGDARLSGPQDLYTVEQRTLATKIGNCDEKGKICLVALMELQKVGKLSRSDHKINFCKSFFFDGITGFNYGYDHVYIIISDPGPFIPTSLKAFGKTAVVVDGWTEDWYFPNIGFTERENISLNLINIPNVRQKVVRDRIEKHIITPYHNPVERQLDRGRVYESYMFNIHCEYELDLFADYKNNSHSSKYDRLRKVDPQKTVKGRWAPLIQ</sequence>